<organism evidence="2 3">
    <name type="scientific">Populus alba x Populus x berolinensis</name>
    <dbReference type="NCBI Taxonomy" id="444605"/>
    <lineage>
        <taxon>Eukaryota</taxon>
        <taxon>Viridiplantae</taxon>
        <taxon>Streptophyta</taxon>
        <taxon>Embryophyta</taxon>
        <taxon>Tracheophyta</taxon>
        <taxon>Spermatophyta</taxon>
        <taxon>Magnoliopsida</taxon>
        <taxon>eudicotyledons</taxon>
        <taxon>Gunneridae</taxon>
        <taxon>Pentapetalae</taxon>
        <taxon>rosids</taxon>
        <taxon>fabids</taxon>
        <taxon>Malpighiales</taxon>
        <taxon>Salicaceae</taxon>
        <taxon>Saliceae</taxon>
        <taxon>Populus</taxon>
    </lineage>
</organism>
<reference evidence="2" key="1">
    <citation type="journal article" date="2023" name="Mol. Ecol. Resour.">
        <title>Chromosome-level genome assembly of a triploid poplar Populus alba 'Berolinensis'.</title>
        <authorList>
            <person name="Chen S."/>
            <person name="Yu Y."/>
            <person name="Wang X."/>
            <person name="Wang S."/>
            <person name="Zhang T."/>
            <person name="Zhou Y."/>
            <person name="He R."/>
            <person name="Meng N."/>
            <person name="Wang Y."/>
            <person name="Liu W."/>
            <person name="Liu Z."/>
            <person name="Liu J."/>
            <person name="Guo Q."/>
            <person name="Huang H."/>
            <person name="Sederoff R.R."/>
            <person name="Wang G."/>
            <person name="Qu G."/>
            <person name="Chen S."/>
        </authorList>
    </citation>
    <scope>NUCLEOTIDE SEQUENCE</scope>
    <source>
        <strain evidence="2">SC-2020</strain>
    </source>
</reference>
<gene>
    <name evidence="2" type="ORF">NC653_014819</name>
</gene>
<protein>
    <submittedName>
        <fullName evidence="2">Uncharacterized protein</fullName>
    </submittedName>
</protein>
<evidence type="ECO:0000313" key="3">
    <source>
        <dbReference type="Proteomes" id="UP001164929"/>
    </source>
</evidence>
<proteinExistence type="predicted"/>
<evidence type="ECO:0000313" key="2">
    <source>
        <dbReference type="EMBL" id="KAJ6998775.1"/>
    </source>
</evidence>
<dbReference type="EMBL" id="JAQIZT010000005">
    <property type="protein sequence ID" value="KAJ6998775.1"/>
    <property type="molecule type" value="Genomic_DNA"/>
</dbReference>
<sequence length="80" mass="9175">MVGEAIKTKWSSLSSEDSEANVPLHPNRPSCFHVPLAPRSFIASFIFNYHPWSPRFPLLIPFMYRLAKSKENCTCCDFVL</sequence>
<comment type="caution">
    <text evidence="2">The sequence shown here is derived from an EMBL/GenBank/DDBJ whole genome shotgun (WGS) entry which is preliminary data.</text>
</comment>
<dbReference type="Proteomes" id="UP001164929">
    <property type="component" value="Chromosome 5"/>
</dbReference>
<keyword evidence="3" id="KW-1185">Reference proteome</keyword>
<name>A0AAD6W4D9_9ROSI</name>
<dbReference type="AlphaFoldDB" id="A0AAD6W4D9"/>
<feature type="region of interest" description="Disordered" evidence="1">
    <location>
        <begin position="1"/>
        <end position="22"/>
    </location>
</feature>
<evidence type="ECO:0000256" key="1">
    <source>
        <dbReference type="SAM" id="MobiDB-lite"/>
    </source>
</evidence>
<accession>A0AAD6W4D9</accession>